<reference evidence="2" key="1">
    <citation type="journal article" date="2019" name="Sci. Rep.">
        <title>Draft genome of Tanacetum cinerariifolium, the natural source of mosquito coil.</title>
        <authorList>
            <person name="Yamashiro T."/>
            <person name="Shiraishi A."/>
            <person name="Satake H."/>
            <person name="Nakayama K."/>
        </authorList>
    </citation>
    <scope>NUCLEOTIDE SEQUENCE</scope>
</reference>
<protein>
    <submittedName>
        <fullName evidence="2">Uncharacterized protein</fullName>
    </submittedName>
</protein>
<sequence length="125" mass="14948">MADYKMNYFKGMSYDEIRTLFEKHNNYNQAFLNEKALKEEGESLEQEIAKKQKMEQETEELKKRLQIVPNDDDDEYADATPLASKIPIVDYKIHTKRNKPYFKIIRADGYHKLFMSFSTMMKNFD</sequence>
<name>A0A699UUK1_TANCI</name>
<evidence type="ECO:0000313" key="2">
    <source>
        <dbReference type="EMBL" id="GFD23474.1"/>
    </source>
</evidence>
<keyword evidence="1" id="KW-0175">Coiled coil</keyword>
<dbReference type="EMBL" id="BKCJ011344973">
    <property type="protein sequence ID" value="GFD23474.1"/>
    <property type="molecule type" value="Genomic_DNA"/>
</dbReference>
<organism evidence="2">
    <name type="scientific">Tanacetum cinerariifolium</name>
    <name type="common">Dalmatian daisy</name>
    <name type="synonym">Chrysanthemum cinerariifolium</name>
    <dbReference type="NCBI Taxonomy" id="118510"/>
    <lineage>
        <taxon>Eukaryota</taxon>
        <taxon>Viridiplantae</taxon>
        <taxon>Streptophyta</taxon>
        <taxon>Embryophyta</taxon>
        <taxon>Tracheophyta</taxon>
        <taxon>Spermatophyta</taxon>
        <taxon>Magnoliopsida</taxon>
        <taxon>eudicotyledons</taxon>
        <taxon>Gunneridae</taxon>
        <taxon>Pentapetalae</taxon>
        <taxon>asterids</taxon>
        <taxon>campanulids</taxon>
        <taxon>Asterales</taxon>
        <taxon>Asteraceae</taxon>
        <taxon>Asteroideae</taxon>
        <taxon>Anthemideae</taxon>
        <taxon>Anthemidinae</taxon>
        <taxon>Tanacetum</taxon>
    </lineage>
</organism>
<comment type="caution">
    <text evidence="2">The sequence shown here is derived from an EMBL/GenBank/DDBJ whole genome shotgun (WGS) entry which is preliminary data.</text>
</comment>
<proteinExistence type="predicted"/>
<gene>
    <name evidence="2" type="ORF">Tci_895443</name>
</gene>
<evidence type="ECO:0000256" key="1">
    <source>
        <dbReference type="SAM" id="Coils"/>
    </source>
</evidence>
<feature type="non-terminal residue" evidence="2">
    <location>
        <position position="125"/>
    </location>
</feature>
<accession>A0A699UUK1</accession>
<dbReference type="AlphaFoldDB" id="A0A699UUK1"/>
<feature type="coiled-coil region" evidence="1">
    <location>
        <begin position="27"/>
        <end position="64"/>
    </location>
</feature>